<comment type="caution">
    <text evidence="1">The sequence shown here is derived from an EMBL/GenBank/DDBJ whole genome shotgun (WGS) entry which is preliminary data.</text>
</comment>
<dbReference type="RefSeq" id="WP_183405402.1">
    <property type="nucleotide sequence ID" value="NZ_JACHGG010000010.1"/>
</dbReference>
<reference evidence="1 2" key="1">
    <citation type="submission" date="2020-08" db="EMBL/GenBank/DDBJ databases">
        <title>Genomic Encyclopedia of Type Strains, Phase IV (KMG-IV): sequencing the most valuable type-strain genomes for metagenomic binning, comparative biology and taxonomic classification.</title>
        <authorList>
            <person name="Goeker M."/>
        </authorList>
    </citation>
    <scope>NUCLEOTIDE SEQUENCE [LARGE SCALE GENOMIC DNA]</scope>
    <source>
        <strain evidence="1 2">DSM 26718</strain>
    </source>
</reference>
<protein>
    <submittedName>
        <fullName evidence="1">Uncharacterized protein</fullName>
    </submittedName>
</protein>
<keyword evidence="2" id="KW-1185">Reference proteome</keyword>
<sequence>MAIDKDGFQDWLTKLSYTSAPEQYPYYLEIIEQQCQCDLDSLFPDGFDSIDARLAQEITACKQTGTVDIKEINNKASRLSALRRYKEYLTQRGQQVPSHSDNAQ</sequence>
<evidence type="ECO:0000313" key="2">
    <source>
        <dbReference type="Proteomes" id="UP000532746"/>
    </source>
</evidence>
<name>A0A7W9WEC1_9BACT</name>
<dbReference type="Proteomes" id="UP000532746">
    <property type="component" value="Unassembled WGS sequence"/>
</dbReference>
<dbReference type="AlphaFoldDB" id="A0A7W9WEC1"/>
<dbReference type="EMBL" id="JACHGG010000010">
    <property type="protein sequence ID" value="MBB6061326.1"/>
    <property type="molecule type" value="Genomic_DNA"/>
</dbReference>
<organism evidence="1 2">
    <name type="scientific">Hymenobacter luteus</name>
    <dbReference type="NCBI Taxonomy" id="1411122"/>
    <lineage>
        <taxon>Bacteria</taxon>
        <taxon>Pseudomonadati</taxon>
        <taxon>Bacteroidota</taxon>
        <taxon>Cytophagia</taxon>
        <taxon>Cytophagales</taxon>
        <taxon>Hymenobacteraceae</taxon>
        <taxon>Hymenobacter</taxon>
    </lineage>
</organism>
<evidence type="ECO:0000313" key="1">
    <source>
        <dbReference type="EMBL" id="MBB6061326.1"/>
    </source>
</evidence>
<accession>A0A7W9WEC1</accession>
<proteinExistence type="predicted"/>
<gene>
    <name evidence="1" type="ORF">HNQ93_004205</name>
</gene>